<evidence type="ECO:0000259" key="1">
    <source>
        <dbReference type="PROSITE" id="PS50878"/>
    </source>
</evidence>
<dbReference type="Gene3D" id="3.60.10.10">
    <property type="entry name" value="Endonuclease/exonuclease/phosphatase"/>
    <property type="match status" value="1"/>
</dbReference>
<sequence length="1037" mass="118458">MILRIATFNVNGLHDKRKFSKVIQGCKIIDADILLLQETFLSTPLEYELLKDQWGDEFVFSPSVSSHSGGVCIAFRNRLSVSISDLKYDSNGRFVAVLCTIKGYSFRVCNVYAPNVQSDRHVFFKGLYRYLRGTYPVILAGDFNCVLKEIDRYNVGHTTPPDPSRDAVRELIHTFQLADGYRAVHPQTPGHTWFRVNSNQSSRIDRIYVPKEVKVCNSETFCLPYSDHNPVYVDFVTPNTPDSNGKSYWKYNVSLNRDKDFCRDLRHHYQMWSSLKPGFDSLSDWWENIKGRIRELAIKHSKRRVRKKRERLNHLQAHCSASTAEEIDNLIGTEAEGAYIRSRAKFLEFGERPSSYFFRLESRRGSQKVVRSIRGPNGDIFNRKDDIIRVFHDFYSSLYSKERNVDHGLQDSFIHSVKSTIDNNQKNKLDLPISSDEIYSALRRTPKNKTPGIDGLPYEFYLDFYDLIGSDLLAVLNDIFIRSTLSPSQQTAIISLIPQNGDILSPCNWRPISMLNGDYKILAKVLQTRLSTVMADIVNEFQACAIPGRTIHSNMILLIDIIDFTELSNGSCCLLSIDQEKAFDKVDWPFLFKVLQKLGFGDNFVRWISILYGNINSRLLINGTLSDPINISRGVRQGCPLSPLLYVLFIEPVASYINSNNMINGFVLPGGNGKRVKFLQYADDATCVTSNVKDISMFVEVFNLFQKATGASINMNKTRGLKLGQLATEQTPFDIMWSNSSIKITGVTFGSTDSIQQNWSEKVRKVAKRVNAWKMRHLSLIGKTVVINTIVYPLFYYIAPVFPIPESVIKEVNKIVFPFIWGEKKPDLVHRNAIVLPREEGGLGLDNLKDKMDILLVKTMFPLLDHDGLPPVHLSLAMYFTSKLLRVWFPYVWSNSKPNSDTCTDHLSYACQIVKKLVTLNYSFTSSSTRTKDLVKVFRTSDVSIACVRHNPTHPWSRIWKLAFNDILDNKLKDFQWRLAHNVLYTGSRIKKWGMGDGCCPMACCDCIESIEHIFWECPKILTAFLSPFLAPTSDWI</sequence>
<dbReference type="Pfam" id="PF03372">
    <property type="entry name" value="Exo_endo_phos"/>
    <property type="match status" value="1"/>
</dbReference>
<protein>
    <recommendedName>
        <fullName evidence="1">Reverse transcriptase domain-containing protein</fullName>
    </recommendedName>
</protein>
<keyword evidence="3" id="KW-1185">Reference proteome</keyword>
<dbReference type="AlphaFoldDB" id="A0A9Q1C7L5"/>
<dbReference type="EMBL" id="JAIZAY010000007">
    <property type="protein sequence ID" value="KAJ8039306.1"/>
    <property type="molecule type" value="Genomic_DNA"/>
</dbReference>
<evidence type="ECO:0000313" key="3">
    <source>
        <dbReference type="Proteomes" id="UP001152320"/>
    </source>
</evidence>
<dbReference type="CDD" id="cd01650">
    <property type="entry name" value="RT_nLTR_like"/>
    <property type="match status" value="1"/>
</dbReference>
<dbReference type="InterPro" id="IPR005135">
    <property type="entry name" value="Endo/exonuclease/phosphatase"/>
</dbReference>
<dbReference type="PANTHER" id="PTHR31635">
    <property type="entry name" value="REVERSE TRANSCRIPTASE DOMAIN-CONTAINING PROTEIN-RELATED"/>
    <property type="match status" value="1"/>
</dbReference>
<dbReference type="Pfam" id="PF13966">
    <property type="entry name" value="zf-RVT"/>
    <property type="match status" value="1"/>
</dbReference>
<reference evidence="2" key="1">
    <citation type="submission" date="2021-10" db="EMBL/GenBank/DDBJ databases">
        <title>Tropical sea cucumber genome reveals ecological adaptation and Cuvierian tubules defense mechanism.</title>
        <authorList>
            <person name="Chen T."/>
        </authorList>
    </citation>
    <scope>NUCLEOTIDE SEQUENCE</scope>
    <source>
        <strain evidence="2">Nanhai2018</strain>
        <tissue evidence="2">Muscle</tissue>
    </source>
</reference>
<dbReference type="SUPFAM" id="SSF56672">
    <property type="entry name" value="DNA/RNA polymerases"/>
    <property type="match status" value="1"/>
</dbReference>
<name>A0A9Q1C7L5_HOLLE</name>
<dbReference type="InterPro" id="IPR000477">
    <property type="entry name" value="RT_dom"/>
</dbReference>
<dbReference type="PANTHER" id="PTHR31635:SF196">
    <property type="entry name" value="REVERSE TRANSCRIPTASE DOMAIN-CONTAINING PROTEIN-RELATED"/>
    <property type="match status" value="1"/>
</dbReference>
<comment type="caution">
    <text evidence="2">The sequence shown here is derived from an EMBL/GenBank/DDBJ whole genome shotgun (WGS) entry which is preliminary data.</text>
</comment>
<accession>A0A9Q1C7L5</accession>
<proteinExistence type="predicted"/>
<dbReference type="GO" id="GO:0003824">
    <property type="term" value="F:catalytic activity"/>
    <property type="evidence" value="ECO:0007669"/>
    <property type="project" value="InterPro"/>
</dbReference>
<organism evidence="2 3">
    <name type="scientific">Holothuria leucospilota</name>
    <name type="common">Black long sea cucumber</name>
    <name type="synonym">Mertensiothuria leucospilota</name>
    <dbReference type="NCBI Taxonomy" id="206669"/>
    <lineage>
        <taxon>Eukaryota</taxon>
        <taxon>Metazoa</taxon>
        <taxon>Echinodermata</taxon>
        <taxon>Eleutherozoa</taxon>
        <taxon>Echinozoa</taxon>
        <taxon>Holothuroidea</taxon>
        <taxon>Aspidochirotacea</taxon>
        <taxon>Aspidochirotida</taxon>
        <taxon>Holothuriidae</taxon>
        <taxon>Holothuria</taxon>
    </lineage>
</organism>
<dbReference type="InterPro" id="IPR026960">
    <property type="entry name" value="RVT-Znf"/>
</dbReference>
<gene>
    <name evidence="2" type="ORF">HOLleu_16976</name>
</gene>
<dbReference type="CDD" id="cd09076">
    <property type="entry name" value="L1-EN"/>
    <property type="match status" value="1"/>
</dbReference>
<evidence type="ECO:0000313" key="2">
    <source>
        <dbReference type="EMBL" id="KAJ8039306.1"/>
    </source>
</evidence>
<dbReference type="Proteomes" id="UP001152320">
    <property type="component" value="Chromosome 7"/>
</dbReference>
<dbReference type="Pfam" id="PF00078">
    <property type="entry name" value="RVT_1"/>
    <property type="match status" value="1"/>
</dbReference>
<dbReference type="InterPro" id="IPR043502">
    <property type="entry name" value="DNA/RNA_pol_sf"/>
</dbReference>
<feature type="domain" description="Reverse transcriptase" evidence="1">
    <location>
        <begin position="478"/>
        <end position="749"/>
    </location>
</feature>
<dbReference type="SUPFAM" id="SSF56219">
    <property type="entry name" value="DNase I-like"/>
    <property type="match status" value="1"/>
</dbReference>
<dbReference type="PROSITE" id="PS50878">
    <property type="entry name" value="RT_POL"/>
    <property type="match status" value="1"/>
</dbReference>
<dbReference type="OrthoDB" id="416119at2759"/>
<dbReference type="InterPro" id="IPR036691">
    <property type="entry name" value="Endo/exonu/phosph_ase_sf"/>
</dbReference>